<dbReference type="InterPro" id="IPR050833">
    <property type="entry name" value="Poly_Biosynth_Transport"/>
</dbReference>
<evidence type="ECO:0000313" key="8">
    <source>
        <dbReference type="Proteomes" id="UP001156666"/>
    </source>
</evidence>
<evidence type="ECO:0000256" key="4">
    <source>
        <dbReference type="ARBA" id="ARBA00022989"/>
    </source>
</evidence>
<feature type="transmembrane region" description="Helical" evidence="6">
    <location>
        <begin position="123"/>
        <end position="140"/>
    </location>
</feature>
<keyword evidence="8" id="KW-1185">Reference proteome</keyword>
<dbReference type="PANTHER" id="PTHR30250">
    <property type="entry name" value="PST FAMILY PREDICTED COLANIC ACID TRANSPORTER"/>
    <property type="match status" value="1"/>
</dbReference>
<comment type="caution">
    <text evidence="7">The sequence shown here is derived from an EMBL/GenBank/DDBJ whole genome shotgun (WGS) entry which is preliminary data.</text>
</comment>
<feature type="transmembrane region" description="Helical" evidence="6">
    <location>
        <begin position="306"/>
        <end position="328"/>
    </location>
</feature>
<feature type="transmembrane region" description="Helical" evidence="6">
    <location>
        <begin position="79"/>
        <end position="103"/>
    </location>
</feature>
<keyword evidence="2" id="KW-1003">Cell membrane</keyword>
<name>A0AA37SSQ3_9BACT</name>
<feature type="transmembrane region" description="Helical" evidence="6">
    <location>
        <begin position="334"/>
        <end position="351"/>
    </location>
</feature>
<feature type="transmembrane region" description="Helical" evidence="6">
    <location>
        <begin position="372"/>
        <end position="395"/>
    </location>
</feature>
<feature type="transmembrane region" description="Helical" evidence="6">
    <location>
        <begin position="181"/>
        <end position="202"/>
    </location>
</feature>
<feature type="transmembrane region" description="Helical" evidence="6">
    <location>
        <begin position="34"/>
        <end position="58"/>
    </location>
</feature>
<dbReference type="PANTHER" id="PTHR30250:SF11">
    <property type="entry name" value="O-ANTIGEN TRANSPORTER-RELATED"/>
    <property type="match status" value="1"/>
</dbReference>
<feature type="transmembrane region" description="Helical" evidence="6">
    <location>
        <begin position="222"/>
        <end position="251"/>
    </location>
</feature>
<keyword evidence="4 6" id="KW-1133">Transmembrane helix</keyword>
<protein>
    <recommendedName>
        <fullName evidence="9">Membrane protein involved in the export of O-antigen and teichoic acid</fullName>
    </recommendedName>
</protein>
<evidence type="ECO:0000256" key="1">
    <source>
        <dbReference type="ARBA" id="ARBA00004651"/>
    </source>
</evidence>
<evidence type="ECO:0008006" key="9">
    <source>
        <dbReference type="Google" id="ProtNLM"/>
    </source>
</evidence>
<keyword evidence="3 6" id="KW-0812">Transmembrane</keyword>
<dbReference type="EMBL" id="BSOH01000023">
    <property type="protein sequence ID" value="GLR18844.1"/>
    <property type="molecule type" value="Genomic_DNA"/>
</dbReference>
<evidence type="ECO:0000256" key="2">
    <source>
        <dbReference type="ARBA" id="ARBA00022475"/>
    </source>
</evidence>
<sequence>MGVIQRQASRNVFVYGFSIILGIINNLFVYPKYIIIYGFLQTILSFVRLISPISIWGLDSVMNKYHAYFKDSESKRFHSLIINWFAIAFSIFSVLYFITIFIIENFNIGEIKNLSLITSNFKLIWLFVFCFSLLRLAYVYQIIKKYVALSTFYYKTLLPKIAIPGLLIIGAIFNWSKEEYLIGFILSCFITFILTILIGSKVKITEKLKPLIDIPKLNRTELLNYGTFGIFNSFTSLLAFSIDILLVGILISEEAAGLYAVFLFLANTIRIPLDSISTMLLPIIGSFWKDKDFDKISDYYKRTGNGLFLLTTGIFLMIILSLDDILLIMGKSEFTLLANYIILSISASIIIDSITSVNTHIIVQSDKYRWNLVFTVFLGIMNLILTYYFIVYVFAPPYQAVGAAISTSFSIILVNLAKTVFVYKHYKTHPFQKKMVITIGLGIIAYFLINFLNFTVYPWINLFIINGLVAVLFFLPGVFLKVSKDINEIATKYLKMLNININLG</sequence>
<feature type="transmembrane region" description="Helical" evidence="6">
    <location>
        <begin position="12"/>
        <end position="28"/>
    </location>
</feature>
<evidence type="ECO:0000313" key="7">
    <source>
        <dbReference type="EMBL" id="GLR18844.1"/>
    </source>
</evidence>
<dbReference type="GO" id="GO:0005886">
    <property type="term" value="C:plasma membrane"/>
    <property type="evidence" value="ECO:0007669"/>
    <property type="project" value="UniProtKB-SubCell"/>
</dbReference>
<evidence type="ECO:0000256" key="5">
    <source>
        <dbReference type="ARBA" id="ARBA00023136"/>
    </source>
</evidence>
<accession>A0AA37SSQ3</accession>
<comment type="subcellular location">
    <subcellularLocation>
        <location evidence="1">Cell membrane</location>
        <topology evidence="1">Multi-pass membrane protein</topology>
    </subcellularLocation>
</comment>
<reference evidence="7" key="2">
    <citation type="submission" date="2023-01" db="EMBL/GenBank/DDBJ databases">
        <title>Draft genome sequence of Portibacter lacus strain NBRC 108769.</title>
        <authorList>
            <person name="Sun Q."/>
            <person name="Mori K."/>
        </authorList>
    </citation>
    <scope>NUCLEOTIDE SEQUENCE</scope>
    <source>
        <strain evidence="7">NBRC 108769</strain>
    </source>
</reference>
<keyword evidence="5 6" id="KW-0472">Membrane</keyword>
<proteinExistence type="predicted"/>
<feature type="transmembrane region" description="Helical" evidence="6">
    <location>
        <begin position="401"/>
        <end position="423"/>
    </location>
</feature>
<evidence type="ECO:0000256" key="3">
    <source>
        <dbReference type="ARBA" id="ARBA00022692"/>
    </source>
</evidence>
<feature type="transmembrane region" description="Helical" evidence="6">
    <location>
        <begin position="459"/>
        <end position="480"/>
    </location>
</feature>
<dbReference type="AlphaFoldDB" id="A0AA37SSQ3"/>
<feature type="transmembrane region" description="Helical" evidence="6">
    <location>
        <begin position="152"/>
        <end position="175"/>
    </location>
</feature>
<organism evidence="7 8">
    <name type="scientific">Portibacter lacus</name>
    <dbReference type="NCBI Taxonomy" id="1099794"/>
    <lineage>
        <taxon>Bacteria</taxon>
        <taxon>Pseudomonadati</taxon>
        <taxon>Bacteroidota</taxon>
        <taxon>Saprospiria</taxon>
        <taxon>Saprospirales</taxon>
        <taxon>Haliscomenobacteraceae</taxon>
        <taxon>Portibacter</taxon>
    </lineage>
</organism>
<feature type="transmembrane region" description="Helical" evidence="6">
    <location>
        <begin position="435"/>
        <end position="453"/>
    </location>
</feature>
<dbReference type="Proteomes" id="UP001156666">
    <property type="component" value="Unassembled WGS sequence"/>
</dbReference>
<reference evidence="7" key="1">
    <citation type="journal article" date="2014" name="Int. J. Syst. Evol. Microbiol.">
        <title>Complete genome sequence of Corynebacterium casei LMG S-19264T (=DSM 44701T), isolated from a smear-ripened cheese.</title>
        <authorList>
            <consortium name="US DOE Joint Genome Institute (JGI-PGF)"/>
            <person name="Walter F."/>
            <person name="Albersmeier A."/>
            <person name="Kalinowski J."/>
            <person name="Ruckert C."/>
        </authorList>
    </citation>
    <scope>NUCLEOTIDE SEQUENCE</scope>
    <source>
        <strain evidence="7">NBRC 108769</strain>
    </source>
</reference>
<evidence type="ECO:0000256" key="6">
    <source>
        <dbReference type="SAM" id="Phobius"/>
    </source>
</evidence>
<gene>
    <name evidence="7" type="ORF">GCM10007940_34600</name>
</gene>
<dbReference type="RefSeq" id="WP_235292791.1">
    <property type="nucleotide sequence ID" value="NZ_BSOH01000023.1"/>
</dbReference>
<feature type="transmembrane region" description="Helical" evidence="6">
    <location>
        <begin position="257"/>
        <end position="285"/>
    </location>
</feature>